<dbReference type="RefSeq" id="WP_138773486.1">
    <property type="nucleotide sequence ID" value="NZ_JBHSSX010000022.1"/>
</dbReference>
<sequence length="115" mass="12612">MALSMEEKQRYHDLIQSIWSGSVSSSPSQITEAVADIVDSVLNQSYQCSENFSGTLSFLAVIGGAWILPRNIVKHYFEALNTWLSAVEGSVTYRACLSQAALNWKSPLVLALMGL</sequence>
<gene>
    <name evidence="1" type="ORF">FGS76_15205</name>
</gene>
<proteinExistence type="predicted"/>
<protein>
    <submittedName>
        <fullName evidence="1">Uncharacterized protein</fullName>
    </submittedName>
</protein>
<keyword evidence="2" id="KW-1185">Reference proteome</keyword>
<organism evidence="1 2">
    <name type="scientific">Alloalcanivorax gelatiniphagus</name>
    <dbReference type="NCBI Taxonomy" id="1194167"/>
    <lineage>
        <taxon>Bacteria</taxon>
        <taxon>Pseudomonadati</taxon>
        <taxon>Pseudomonadota</taxon>
        <taxon>Gammaproteobacteria</taxon>
        <taxon>Oceanospirillales</taxon>
        <taxon>Alcanivoracaceae</taxon>
        <taxon>Alloalcanivorax</taxon>
    </lineage>
</organism>
<evidence type="ECO:0000313" key="2">
    <source>
        <dbReference type="Proteomes" id="UP000739180"/>
    </source>
</evidence>
<reference evidence="1 2" key="1">
    <citation type="submission" date="2019-05" db="EMBL/GenBank/DDBJ databases">
        <title>Genome of Alcanivorax gelatiniphagus, an oil degrading marine bacteria.</title>
        <authorList>
            <person name="Kwon K.K."/>
        </authorList>
    </citation>
    <scope>NUCLEOTIDE SEQUENCE [LARGE SCALE GENOMIC DNA]</scope>
    <source>
        <strain evidence="1 2">MEBiC 08158</strain>
    </source>
</reference>
<dbReference type="EMBL" id="VCQT01000044">
    <property type="protein sequence ID" value="TMW11396.1"/>
    <property type="molecule type" value="Genomic_DNA"/>
</dbReference>
<accession>A0ABY2XI09</accession>
<comment type="caution">
    <text evidence="1">The sequence shown here is derived from an EMBL/GenBank/DDBJ whole genome shotgun (WGS) entry which is preliminary data.</text>
</comment>
<evidence type="ECO:0000313" key="1">
    <source>
        <dbReference type="EMBL" id="TMW11396.1"/>
    </source>
</evidence>
<name>A0ABY2XI09_9GAMM</name>
<dbReference type="Proteomes" id="UP000739180">
    <property type="component" value="Unassembled WGS sequence"/>
</dbReference>